<dbReference type="Proteomes" id="UP001208651">
    <property type="component" value="Unassembled WGS sequence"/>
</dbReference>
<dbReference type="AlphaFoldDB" id="A0AAW5RTQ7"/>
<evidence type="ECO:0000313" key="1">
    <source>
        <dbReference type="EMBL" id="MCV3290822.1"/>
    </source>
</evidence>
<sequence length="168" mass="19105">MNSFHRLQSNRPFNTPLEYGLRLLFILAATPNRNVDLQRLISYDYLLVHSGDVEGGPISLHPDVPFRGNELLVKRSLAQAGLSQMLSRELINKSFSSHGITYASNELTQAFINLLSSSYALELKKRSLWVTSKFGHMSDEELNSYLNTNVGRWGAEFERFTAVRQLEL</sequence>
<evidence type="ECO:0008006" key="3">
    <source>
        <dbReference type="Google" id="ProtNLM"/>
    </source>
</evidence>
<dbReference type="EMBL" id="JAJVCY010000085">
    <property type="protein sequence ID" value="MCV3290822.1"/>
    <property type="molecule type" value="Genomic_DNA"/>
</dbReference>
<dbReference type="InterPro" id="IPR046904">
    <property type="entry name" value="ABC-3C_MC2"/>
</dbReference>
<reference evidence="1" key="1">
    <citation type="submission" date="2022-01" db="EMBL/GenBank/DDBJ databases">
        <title>Comparison of Fish pathogen Aeromonas spp.</title>
        <authorList>
            <person name="Dubey S."/>
            <person name="Sorum H."/>
            <person name="Munangandu H.M."/>
        </authorList>
    </citation>
    <scope>NUCLEOTIDE SEQUENCE</scope>
    <source>
        <strain evidence="1">SD/21-15</strain>
    </source>
</reference>
<name>A0AAW5RTQ7_AERME</name>
<evidence type="ECO:0000313" key="2">
    <source>
        <dbReference type="Proteomes" id="UP001208651"/>
    </source>
</evidence>
<organism evidence="1 2">
    <name type="scientific">Aeromonas media</name>
    <dbReference type="NCBI Taxonomy" id="651"/>
    <lineage>
        <taxon>Bacteria</taxon>
        <taxon>Pseudomonadati</taxon>
        <taxon>Pseudomonadota</taxon>
        <taxon>Gammaproteobacteria</taxon>
        <taxon>Aeromonadales</taxon>
        <taxon>Aeromonadaceae</taxon>
        <taxon>Aeromonas</taxon>
    </lineage>
</organism>
<dbReference type="RefSeq" id="WP_211029393.1">
    <property type="nucleotide sequence ID" value="NZ_JAJVCY010000085.1"/>
</dbReference>
<protein>
    <recommendedName>
        <fullName evidence="3">Threonine transporter</fullName>
    </recommendedName>
</protein>
<dbReference type="Pfam" id="PF20288">
    <property type="entry name" value="MC2"/>
    <property type="match status" value="1"/>
</dbReference>
<proteinExistence type="predicted"/>
<gene>
    <name evidence="1" type="ORF">LZT28_21815</name>
</gene>
<accession>A0AAW5RTQ7</accession>
<comment type="caution">
    <text evidence="1">The sequence shown here is derived from an EMBL/GenBank/DDBJ whole genome shotgun (WGS) entry which is preliminary data.</text>
</comment>